<keyword evidence="2" id="KW-0732">Signal</keyword>
<organism evidence="3 4">
    <name type="scientific">Talaromyces stipitatus (strain ATCC 10500 / CBS 375.48 / QM 6759 / NRRL 1006)</name>
    <name type="common">Penicillium stipitatum</name>
    <dbReference type="NCBI Taxonomy" id="441959"/>
    <lineage>
        <taxon>Eukaryota</taxon>
        <taxon>Fungi</taxon>
        <taxon>Dikarya</taxon>
        <taxon>Ascomycota</taxon>
        <taxon>Pezizomycotina</taxon>
        <taxon>Eurotiomycetes</taxon>
        <taxon>Eurotiomycetidae</taxon>
        <taxon>Eurotiales</taxon>
        <taxon>Trichocomaceae</taxon>
        <taxon>Talaromyces</taxon>
        <taxon>Talaromyces sect. Talaromyces</taxon>
    </lineage>
</organism>
<feature type="compositionally biased region" description="Polar residues" evidence="1">
    <location>
        <begin position="569"/>
        <end position="579"/>
    </location>
</feature>
<feature type="compositionally biased region" description="Low complexity" evidence="1">
    <location>
        <begin position="506"/>
        <end position="522"/>
    </location>
</feature>
<feature type="compositionally biased region" description="Polar residues" evidence="1">
    <location>
        <begin position="464"/>
        <end position="474"/>
    </location>
</feature>
<keyword evidence="4" id="KW-1185">Reference proteome</keyword>
<proteinExistence type="predicted"/>
<dbReference type="OrthoDB" id="4525456at2759"/>
<protein>
    <recommendedName>
        <fullName evidence="5">GPI-anchored cell surface glycoprotein</fullName>
    </recommendedName>
</protein>
<dbReference type="Proteomes" id="UP000001745">
    <property type="component" value="Unassembled WGS sequence"/>
</dbReference>
<dbReference type="AlphaFoldDB" id="B8M6R9"/>
<feature type="compositionally biased region" description="Polar residues" evidence="1">
    <location>
        <begin position="397"/>
        <end position="415"/>
    </location>
</feature>
<reference evidence="4" key="1">
    <citation type="journal article" date="2015" name="Genome Announc.">
        <title>Genome sequence of the AIDS-associated pathogen Penicillium marneffei (ATCC18224) and its near taxonomic relative Talaromyces stipitatus (ATCC10500).</title>
        <authorList>
            <person name="Nierman W.C."/>
            <person name="Fedorova-Abrams N.D."/>
            <person name="Andrianopoulos A."/>
        </authorList>
    </citation>
    <scope>NUCLEOTIDE SEQUENCE [LARGE SCALE GENOMIC DNA]</scope>
    <source>
        <strain evidence="4">ATCC 10500 / CBS 375.48 / QM 6759 / NRRL 1006</strain>
    </source>
</reference>
<feature type="compositionally biased region" description="Polar residues" evidence="1">
    <location>
        <begin position="532"/>
        <end position="552"/>
    </location>
</feature>
<feature type="compositionally biased region" description="Basic residues" evidence="1">
    <location>
        <begin position="612"/>
        <end position="627"/>
    </location>
</feature>
<name>B8M6R9_TALSN</name>
<evidence type="ECO:0000313" key="4">
    <source>
        <dbReference type="Proteomes" id="UP000001745"/>
    </source>
</evidence>
<feature type="chain" id="PRO_5002877578" description="GPI-anchored cell surface glycoprotein" evidence="2">
    <location>
        <begin position="18"/>
        <end position="649"/>
    </location>
</feature>
<dbReference type="VEuPathDB" id="FungiDB:TSTA_033810"/>
<evidence type="ECO:0000256" key="1">
    <source>
        <dbReference type="SAM" id="MobiDB-lite"/>
    </source>
</evidence>
<sequence length="649" mass="70542">MLVSPLLIICAASLVSIFSPWLKELQEPSLVLLQSASEASRDCVKTVFSDWLHISTTGTIRSPPVIISLSPSTASTVVLSRPWNGTKDYVLFPRESALATVTSYISSLSLVNPFKVDPPRFPLPSRRYGKCGSAVNGAVTFNWMAFCAWKRVLAKAERVVDEEAATAKPIEDLRRAKIVLGNKKESFLKGVLEDIDKISKESEASNDDRQVTILERLYYIEDPTSSSAGPTLFSEKRWTIAKSEFDSTYVWRTVLRVPSVDPSTVMSDFLVDAASSGVVIGEREQFRVLRRPTGIFFDTPKRVVGSSKRLATPATPRRIPVAEKSEESDLGGQTRPAVTSDVPPSARQFDNNDDLCQSFSQSTPERTSTVVFDFHVKEPSDPQEEPSVTEAVDDRQTSSLPSPSVVVDTQTECTAETNVRRRTENTTNSSTSVDIRSRTPQASEPTSPTDQTPSSTATSPASAVNDSSAGASSTDVKRREEDVTSPLSSVDIRARGPQIRHGDSASSSSPSPPDTTNTNTTNIVEPGDSIQVEGTSVANDEPEQSGSASIDSEATAVVEEGSSKEQDGYESSTSVQTAILTPVVSLSVTSTTSTTPQPEASSAPEETTPSQTRRRRNRMGQRQRRRLHELNENQTQRATRGESVITTHC</sequence>
<dbReference type="InParanoid" id="B8M6R9"/>
<feature type="compositionally biased region" description="Polar residues" evidence="1">
    <location>
        <begin position="354"/>
        <end position="370"/>
    </location>
</feature>
<feature type="compositionally biased region" description="Low complexity" evidence="1">
    <location>
        <begin position="580"/>
        <end position="596"/>
    </location>
</feature>
<dbReference type="EMBL" id="EQ962654">
    <property type="protein sequence ID" value="EED20139.1"/>
    <property type="molecule type" value="Genomic_DNA"/>
</dbReference>
<feature type="compositionally biased region" description="Low complexity" evidence="1">
    <location>
        <begin position="445"/>
        <end position="463"/>
    </location>
</feature>
<feature type="compositionally biased region" description="Polar residues" evidence="1">
    <location>
        <begin position="632"/>
        <end position="649"/>
    </location>
</feature>
<gene>
    <name evidence="3" type="ORF">TSTA_033810</name>
</gene>
<dbReference type="GeneID" id="8097798"/>
<evidence type="ECO:0000256" key="2">
    <source>
        <dbReference type="SAM" id="SignalP"/>
    </source>
</evidence>
<evidence type="ECO:0000313" key="3">
    <source>
        <dbReference type="EMBL" id="EED20139.1"/>
    </source>
</evidence>
<feature type="compositionally biased region" description="Polar residues" evidence="1">
    <location>
        <begin position="597"/>
        <end position="610"/>
    </location>
</feature>
<feature type="region of interest" description="Disordered" evidence="1">
    <location>
        <begin position="307"/>
        <end position="649"/>
    </location>
</feature>
<accession>B8M6R9</accession>
<evidence type="ECO:0008006" key="5">
    <source>
        <dbReference type="Google" id="ProtNLM"/>
    </source>
</evidence>
<dbReference type="RefSeq" id="XP_002480573.1">
    <property type="nucleotide sequence ID" value="XM_002480528.1"/>
</dbReference>
<dbReference type="HOGENOM" id="CLU_422213_0_0_1"/>
<feature type="signal peptide" evidence="2">
    <location>
        <begin position="1"/>
        <end position="17"/>
    </location>
</feature>